<evidence type="ECO:0000313" key="5">
    <source>
        <dbReference type="EMBL" id="ABC78192.1"/>
    </source>
</evidence>
<keyword evidence="2" id="KW-0472">Membrane</keyword>
<dbReference type="Gene3D" id="2.40.170.20">
    <property type="entry name" value="TonB-dependent receptor, beta-barrel domain"/>
    <property type="match status" value="1"/>
</dbReference>
<dbReference type="Proteomes" id="UP000001933">
    <property type="component" value="Chromosome"/>
</dbReference>
<reference evidence="5 6" key="1">
    <citation type="journal article" date="2007" name="Proc. Natl. Acad. Sci. U.S.A.">
        <title>The genome of Syntrophus aciditrophicus: life at the thermodynamic limit of microbial growth.</title>
        <authorList>
            <person name="McInerney M.J."/>
            <person name="Rohlin L."/>
            <person name="Mouttaki H."/>
            <person name="Kim U."/>
            <person name="Krupp R.S."/>
            <person name="Rios-Hernandez L."/>
            <person name="Sieber J."/>
            <person name="Struchtemeyer C.G."/>
            <person name="Bhattacharyya A."/>
            <person name="Campbell J.W."/>
            <person name="Gunsalus R.P."/>
        </authorList>
    </citation>
    <scope>NUCLEOTIDE SEQUENCE [LARGE SCALE GENOMIC DNA]</scope>
    <source>
        <strain evidence="5 6">SB</strain>
    </source>
</reference>
<accession>Q2LVT6</accession>
<organism evidence="5 6">
    <name type="scientific">Syntrophus aciditrophicus (strain SB)</name>
    <dbReference type="NCBI Taxonomy" id="56780"/>
    <lineage>
        <taxon>Bacteria</taxon>
        <taxon>Pseudomonadati</taxon>
        <taxon>Thermodesulfobacteriota</taxon>
        <taxon>Syntrophia</taxon>
        <taxon>Syntrophales</taxon>
        <taxon>Syntrophaceae</taxon>
        <taxon>Syntrophus</taxon>
    </lineage>
</organism>
<evidence type="ECO:0000256" key="4">
    <source>
        <dbReference type="SAM" id="SignalP"/>
    </source>
</evidence>
<comment type="subcellular location">
    <subcellularLocation>
        <location evidence="1">Cell outer membrane</location>
    </subcellularLocation>
</comment>
<protein>
    <submittedName>
        <fullName evidence="5">Hypothetical exported protein</fullName>
    </submittedName>
</protein>
<dbReference type="RefSeq" id="WP_011418211.1">
    <property type="nucleotide sequence ID" value="NC_007759.1"/>
</dbReference>
<dbReference type="InterPro" id="IPR036942">
    <property type="entry name" value="Beta-barrel_TonB_sf"/>
</dbReference>
<proteinExistence type="predicted"/>
<keyword evidence="6" id="KW-1185">Reference proteome</keyword>
<sequence>MNTKHLPSSGLRSTSKLSIFILSLVLSGLLLTGQARAAERTITPSVGVKAEYNDNIDFSHGNERDDYIGTISPGLKLDYKTERTVLGAMARIDVVEYLDETDENTVNQTYGLNASHMLLEKLGIRANAGYIRDTTTDSYLEETGLITRKSTRHSYRAGAGLTYNLTEISDLGLDYAYSKSDYDEEDKVDSTKDTVSMAYRHFFRERRDIVTVTPFYSRYDSDTSTTDNYGLSVGLTHRLQETLVMDVALGVRYSDAEYHDLGTTDDNWDWTANIAATKSWETASATIGYGRDLYYSDQGEPINVDRFYARANRNLTERFGVSLTGSLYFSKSDDEVGNEDTRYWEVTPSLYYNITRDHRLEVGYSYANDYDKTLTEDDEAERNRIWVLLTFNFPKTW</sequence>
<keyword evidence="3" id="KW-0998">Cell outer membrane</keyword>
<feature type="chain" id="PRO_5004212248" evidence="4">
    <location>
        <begin position="38"/>
        <end position="397"/>
    </location>
</feature>
<dbReference type="eggNOG" id="COG5338">
    <property type="taxonomic scope" value="Bacteria"/>
</dbReference>
<evidence type="ECO:0000256" key="1">
    <source>
        <dbReference type="ARBA" id="ARBA00004442"/>
    </source>
</evidence>
<name>Q2LVT6_SYNAS</name>
<dbReference type="InParanoid" id="Q2LVT6"/>
<evidence type="ECO:0000256" key="2">
    <source>
        <dbReference type="ARBA" id="ARBA00023136"/>
    </source>
</evidence>
<dbReference type="EMBL" id="CP000252">
    <property type="protein sequence ID" value="ABC78192.1"/>
    <property type="molecule type" value="Genomic_DNA"/>
</dbReference>
<dbReference type="GO" id="GO:0009279">
    <property type="term" value="C:cell outer membrane"/>
    <property type="evidence" value="ECO:0007669"/>
    <property type="project" value="UniProtKB-SubCell"/>
</dbReference>
<dbReference type="STRING" id="56780.SYN_00781"/>
<dbReference type="SUPFAM" id="SSF56935">
    <property type="entry name" value="Porins"/>
    <property type="match status" value="1"/>
</dbReference>
<dbReference type="OrthoDB" id="5497436at2"/>
<gene>
    <name evidence="5" type="ORF">SYN_00781</name>
</gene>
<dbReference type="HOGENOM" id="CLU_053825_0_0_7"/>
<keyword evidence="4" id="KW-0732">Signal</keyword>
<dbReference type="KEGG" id="sat:SYN_00781"/>
<dbReference type="AlphaFoldDB" id="Q2LVT6"/>
<evidence type="ECO:0000256" key="3">
    <source>
        <dbReference type="ARBA" id="ARBA00023237"/>
    </source>
</evidence>
<evidence type="ECO:0000313" key="6">
    <source>
        <dbReference type="Proteomes" id="UP000001933"/>
    </source>
</evidence>
<feature type="signal peptide" evidence="4">
    <location>
        <begin position="1"/>
        <end position="37"/>
    </location>
</feature>